<dbReference type="STRING" id="1333845.SAMN04487895_11349"/>
<dbReference type="GO" id="GO:0004575">
    <property type="term" value="F:sucrose alpha-glucosidase activity"/>
    <property type="evidence" value="ECO:0007669"/>
    <property type="project" value="TreeGrafter"/>
</dbReference>
<keyword evidence="3" id="KW-0326">Glycosidase</keyword>
<dbReference type="CDD" id="cd18622">
    <property type="entry name" value="GH32_Inu-like"/>
    <property type="match status" value="1"/>
</dbReference>
<dbReference type="InterPro" id="IPR000772">
    <property type="entry name" value="Ricin_B_lectin"/>
</dbReference>
<dbReference type="InterPro" id="IPR001362">
    <property type="entry name" value="Glyco_hydro_32"/>
</dbReference>
<accession>A0A1H8T563</accession>
<dbReference type="InterPro" id="IPR013189">
    <property type="entry name" value="Glyco_hydro_32_C"/>
</dbReference>
<dbReference type="InterPro" id="IPR003343">
    <property type="entry name" value="Big_2"/>
</dbReference>
<feature type="domain" description="SLH" evidence="5">
    <location>
        <begin position="2022"/>
        <end position="2082"/>
    </location>
</feature>
<dbReference type="Gene3D" id="2.60.120.560">
    <property type="entry name" value="Exo-inulinase, domain 1"/>
    <property type="match status" value="6"/>
</dbReference>
<dbReference type="InterPro" id="IPR023296">
    <property type="entry name" value="Glyco_hydro_beta-prop_sf"/>
</dbReference>
<organism evidence="7 8">
    <name type="scientific">Paenibacillus sophorae</name>
    <dbReference type="NCBI Taxonomy" id="1333845"/>
    <lineage>
        <taxon>Bacteria</taxon>
        <taxon>Bacillati</taxon>
        <taxon>Bacillota</taxon>
        <taxon>Bacilli</taxon>
        <taxon>Bacillales</taxon>
        <taxon>Paenibacillaceae</taxon>
        <taxon>Paenibacillus</taxon>
    </lineage>
</organism>
<dbReference type="InterPro" id="IPR013148">
    <property type="entry name" value="Glyco_hydro_32_N"/>
</dbReference>
<evidence type="ECO:0000313" key="8">
    <source>
        <dbReference type="Proteomes" id="UP000198809"/>
    </source>
</evidence>
<dbReference type="SUPFAM" id="SSF75005">
    <property type="entry name" value="Arabinanase/levansucrase/invertase"/>
    <property type="match status" value="1"/>
</dbReference>
<evidence type="ECO:0000256" key="4">
    <source>
        <dbReference type="SAM" id="MobiDB-lite"/>
    </source>
</evidence>
<gene>
    <name evidence="6" type="ORF">KP014_07970</name>
    <name evidence="7" type="ORF">SAMN04487895_11349</name>
</gene>
<dbReference type="Proteomes" id="UP000683429">
    <property type="component" value="Chromosome"/>
</dbReference>
<evidence type="ECO:0000313" key="9">
    <source>
        <dbReference type="Proteomes" id="UP000683429"/>
    </source>
</evidence>
<dbReference type="Gene3D" id="2.80.10.50">
    <property type="match status" value="1"/>
</dbReference>
<reference evidence="7 8" key="1">
    <citation type="submission" date="2016-10" db="EMBL/GenBank/DDBJ databases">
        <authorList>
            <person name="de Groot N.N."/>
        </authorList>
    </citation>
    <scope>NUCLEOTIDE SEQUENCE [LARGE SCALE GENOMIC DNA]</scope>
    <source>
        <strain evidence="7 8">CGMCC 1.10238</strain>
    </source>
</reference>
<dbReference type="SUPFAM" id="SSF49373">
    <property type="entry name" value="Invasin/intimin cell-adhesion fragments"/>
    <property type="match status" value="1"/>
</dbReference>
<evidence type="ECO:0000256" key="1">
    <source>
        <dbReference type="ARBA" id="ARBA00009902"/>
    </source>
</evidence>
<dbReference type="CDD" id="cd00161">
    <property type="entry name" value="beta-trefoil_Ricin-like"/>
    <property type="match status" value="1"/>
</dbReference>
<name>A0A1H8T563_9BACL</name>
<dbReference type="Pfam" id="PF00395">
    <property type="entry name" value="SLH"/>
    <property type="match status" value="3"/>
</dbReference>
<dbReference type="SMART" id="SM00458">
    <property type="entry name" value="RICIN"/>
    <property type="match status" value="1"/>
</dbReference>
<evidence type="ECO:0000313" key="7">
    <source>
        <dbReference type="EMBL" id="SEO85945.1"/>
    </source>
</evidence>
<feature type="compositionally biased region" description="Polar residues" evidence="4">
    <location>
        <begin position="44"/>
        <end position="60"/>
    </location>
</feature>
<feature type="domain" description="SLH" evidence="5">
    <location>
        <begin position="1950"/>
        <end position="2013"/>
    </location>
</feature>
<dbReference type="SMART" id="SM00640">
    <property type="entry name" value="Glyco_32"/>
    <property type="match status" value="1"/>
</dbReference>
<evidence type="ECO:0000259" key="5">
    <source>
        <dbReference type="PROSITE" id="PS51272"/>
    </source>
</evidence>
<dbReference type="SMART" id="SM00635">
    <property type="entry name" value="BID_2"/>
    <property type="match status" value="1"/>
</dbReference>
<dbReference type="SUPFAM" id="SSF49899">
    <property type="entry name" value="Concanavalin A-like lectins/glucanases"/>
    <property type="match status" value="4"/>
</dbReference>
<protein>
    <submittedName>
        <fullName evidence="6">GH32 C-terminal domain-containing protein</fullName>
    </submittedName>
    <submittedName>
        <fullName evidence="7">Sucrose-6-phosphate hydrolase SacC, GH32 family</fullName>
    </submittedName>
</protein>
<sequence>MGKGKKHPGSRWLNVLVAFLLLGTVMFPGSYAAASEAGGENDTGDTGSASTAGVSSNLSGWTAKDKGTVEETPEGLKLSSAENGFALSAEQGESFSYEADVTLLEDSGVVSLVFRSNDSGWGSYMAQLDPGADILKLKDASGDRVLKTESVALSVGGTYHIKVTAEGASLKVYWNGGAEPLLAALDTAYTSGYFGMHVWNSAAVFRNIHMEVIHTETKPGTVNSNLGGWTAKDKGTTEETPEGLKLSSAENGFALSSGQGEDFSYEADVTLLQDSGVVSLVFRSNDSGWGSYMAQLDPGADILKLKDANGDRVLKTESVTLNPGELYHIKVTAESASLKVYWNGGAEPLLEAEDTAYTSGYFGMHVWNSAAVFQNIYAGQPGEAKPIEMAGVSSNLTGWSLYGVGTASSGPEGLQLTASGEATVMSDTYAQDFTYESDVTLKSADSAGSLLLRSDEAGRNGFLVQVDGRAGKIRLLDANSAHLDRLWIEKSIAVLPDVSYHVKVKADGNRIKVYWNGKYDPLISAETELYSGNRRLGLRASGAAVFQNIQVSDLLTNIEDLNNEASGWMKDLQGLKGTSEGAQWSLHLSGPQEGDFVLEGNVTIDVYSPSAEAALLFRANEDGSGYWLQLNANEGTVKLVKSGSGGREVLASSSDIPLAPGKKHHIEIHAAGSQISAYVDGYKGAAAQLEDSTYASGLTGLAVTGGSAYFQDVYLTPSGGYYNEIYRPAYHYTPARGSASDPNGLVYFEGEYHLFHQDGGQWAHAVSTDLVHWRLLPLALKWNDLGHVWSGAAIADEHNASGLFGDSGGKGLIAYYTSFNPEKTGGNQQIGLAYSKDKGRTWQYYGDKAIIKNPGYTSDNEPGSKDFRDPKVVRDEVGNRWIMVVSGGDHIRFYTSENLIDWTLTDSFGYGSYIRGGVWECPDLFPLPVDGDASKQKWVLMISTGANPKTNGSDAEYFIGDLTPDGKFVNDNPDGTVLRSDFGKEMYASTSFANVPGGRRIMLAWMANWDYPFSFPTSPWKGQMTVPRELSLKTTPEGIRLAQTPIVELQDLRGTPFVVSDTDVSADTENILASSFGNAYEIEAELELPEKGAASEFGFRLREGGAQRSVVGYRTGSGKLFVDRSASGRTDFSSKFSSIHEANVQPENSMLKLRILVDESSVEVFAEDGRTVFSDVMFPDKARSGMSFYAKGGTVKVKSIKVYPLKNIWNEGLQPDESAGRIILDRSLLELGAGESKEIFAGVLPHKSAQELVWTSGDESVVTADPSGSASAVLKAVAPGTAAVTVKTRDGSVSAVITVVVGTFNTNLKNWKPNSSWAVTTEGIRGTFDTDSNYMSGERAADFTYEADVMLPRTGGAGSILFRSNADGTSGYYFNLDPNLKAARLFYMADGQFQDRQVLAKVPMALTTGVKHHAKITAAGMRITIELDGRQIIDVNDDTFRQGAFGVNVFGGDAYYQNVNVTGTTPADDTLYRFVNTGTGASLTADSQSSLAELRALPQQESVNQYWSYYPIQNNAYTIRTGESGKSLDWDTGANTVQLYAYLGYDNQRWLVHDNADGTITILSKFKPDKALEARKDGTVGLEDANGSDVQKWRAVKVKAGGEQPEPTPSAASSAKPSAVPSVMPSAAPSAVTSAAPSAGGSAAPSVTPPAEPTPAPAPTPSPVQQPENGVTGTADLASASFFSAAKTERGDGSVLEIKLDKAALEPLVGGKAADLQIKVSGKEDVVLSGLSAAEWNMLFQGGSRLTVSTPELIVPLPALSLGDSIQGLGGDAKAEDIGVRLSIERSASASNVEKAAVSQGYRLLADPLAVRLTLSYKDKSVSAPLKAPVELLMAIPTEQAGMQGGIAAVSVQDEGKLFAVPASLKTVDHIRYAVIHEAAGYRTYALLSGRTSLSDTRNHWSQGIAADLADRMMLTGDGEGRFAPDRTVTRAELAALTVRSLGLMGGEMPSAAFSDVTASSWAYGPAALAQQFGLMSGYPGGVFGGSGEVSREQAMVVVYNAVCLIKGGSTAPGAAKANSSLSSFADRSKLSPWASESAAYLIDSGIVKGDGSGELRPKDTLTRAEAAALIHRMLQANGWID</sequence>
<comment type="similarity">
    <text evidence="1">Belongs to the glycosyl hydrolase 32 family.</text>
</comment>
<dbReference type="Gene3D" id="2.115.10.20">
    <property type="entry name" value="Glycosyl hydrolase domain, family 43"/>
    <property type="match status" value="1"/>
</dbReference>
<dbReference type="Pfam" id="PF08244">
    <property type="entry name" value="Glyco_hydro_32C"/>
    <property type="match status" value="1"/>
</dbReference>
<dbReference type="SUPFAM" id="SSF50370">
    <property type="entry name" value="Ricin B-like lectins"/>
    <property type="match status" value="1"/>
</dbReference>
<dbReference type="Pfam" id="PF14200">
    <property type="entry name" value="RicinB_lectin_2"/>
    <property type="match status" value="1"/>
</dbReference>
<reference evidence="6 9" key="2">
    <citation type="submission" date="2021-06" db="EMBL/GenBank/DDBJ databases">
        <title>Whole genome sequence of Paenibacillus sophorae DSM23020 for comparative genomics.</title>
        <authorList>
            <person name="Kim M.-J."/>
            <person name="Lee G."/>
            <person name="Shin J.-H."/>
        </authorList>
    </citation>
    <scope>NUCLEOTIDE SEQUENCE [LARGE SCALE GENOMIC DNA]</scope>
    <source>
        <strain evidence="6 9">DSM 23020</strain>
    </source>
</reference>
<feature type="domain" description="SLH" evidence="5">
    <location>
        <begin position="1889"/>
        <end position="1949"/>
    </location>
</feature>
<feature type="region of interest" description="Disordered" evidence="4">
    <location>
        <begin position="224"/>
        <end position="244"/>
    </location>
</feature>
<dbReference type="EMBL" id="CP076607">
    <property type="protein sequence ID" value="QWU17095.1"/>
    <property type="molecule type" value="Genomic_DNA"/>
</dbReference>
<dbReference type="Pfam" id="PF06439">
    <property type="entry name" value="3keto-disac_hyd"/>
    <property type="match status" value="1"/>
</dbReference>
<evidence type="ECO:0000256" key="3">
    <source>
        <dbReference type="ARBA" id="ARBA00023295"/>
    </source>
</evidence>
<feature type="compositionally biased region" description="Pro residues" evidence="4">
    <location>
        <begin position="1647"/>
        <end position="1664"/>
    </location>
</feature>
<dbReference type="GO" id="GO:0005987">
    <property type="term" value="P:sucrose catabolic process"/>
    <property type="evidence" value="ECO:0007669"/>
    <property type="project" value="TreeGrafter"/>
</dbReference>
<feature type="region of interest" description="Disordered" evidence="4">
    <location>
        <begin position="35"/>
        <end position="75"/>
    </location>
</feature>
<dbReference type="Gene3D" id="2.60.40.1080">
    <property type="match status" value="1"/>
</dbReference>
<dbReference type="EMBL" id="FODH01000013">
    <property type="protein sequence ID" value="SEO85945.1"/>
    <property type="molecule type" value="Genomic_DNA"/>
</dbReference>
<dbReference type="GO" id="GO:0005737">
    <property type="term" value="C:cytoplasm"/>
    <property type="evidence" value="ECO:0007669"/>
    <property type="project" value="TreeGrafter"/>
</dbReference>
<evidence type="ECO:0000313" key="6">
    <source>
        <dbReference type="EMBL" id="QWU17095.1"/>
    </source>
</evidence>
<dbReference type="InterPro" id="IPR013320">
    <property type="entry name" value="ConA-like_dom_sf"/>
</dbReference>
<feature type="region of interest" description="Disordered" evidence="4">
    <location>
        <begin position="1599"/>
        <end position="1672"/>
    </location>
</feature>
<evidence type="ECO:0000256" key="2">
    <source>
        <dbReference type="ARBA" id="ARBA00022801"/>
    </source>
</evidence>
<dbReference type="PANTHER" id="PTHR42800:SF1">
    <property type="entry name" value="EXOINULINASE INUD (AFU_ORTHOLOGUE AFUA_5G00480)"/>
    <property type="match status" value="1"/>
</dbReference>
<dbReference type="InterPro" id="IPR008964">
    <property type="entry name" value="Invasin/intimin_cell_adhesion"/>
</dbReference>
<keyword evidence="9" id="KW-1185">Reference proteome</keyword>
<dbReference type="PROSITE" id="PS51272">
    <property type="entry name" value="SLH"/>
    <property type="match status" value="3"/>
</dbReference>
<keyword evidence="2 7" id="KW-0378">Hydrolase</keyword>
<dbReference type="InterPro" id="IPR001119">
    <property type="entry name" value="SLH_dom"/>
</dbReference>
<dbReference type="Pfam" id="PF00251">
    <property type="entry name" value="Glyco_hydro_32N"/>
    <property type="match status" value="1"/>
</dbReference>
<dbReference type="RefSeq" id="WP_090834501.1">
    <property type="nucleotide sequence ID" value="NZ_CP076607.1"/>
</dbReference>
<dbReference type="PANTHER" id="PTHR42800">
    <property type="entry name" value="EXOINULINASE INUD (AFU_ORTHOLOGUE AFUA_5G00480)"/>
    <property type="match status" value="1"/>
</dbReference>
<dbReference type="InterPro" id="IPR010496">
    <property type="entry name" value="AL/BT2_dom"/>
</dbReference>
<dbReference type="PROSITE" id="PS50231">
    <property type="entry name" value="RICIN_B_LECTIN"/>
    <property type="match status" value="1"/>
</dbReference>
<feature type="compositionally biased region" description="Low complexity" evidence="4">
    <location>
        <begin position="1609"/>
        <end position="1646"/>
    </location>
</feature>
<dbReference type="OrthoDB" id="9759709at2"/>
<proteinExistence type="inferred from homology"/>
<dbReference type="Proteomes" id="UP000198809">
    <property type="component" value="Unassembled WGS sequence"/>
</dbReference>
<dbReference type="InterPro" id="IPR035992">
    <property type="entry name" value="Ricin_B-like_lectins"/>
</dbReference>